<dbReference type="InterPro" id="IPR002523">
    <property type="entry name" value="MgTranspt_CorA/ZnTranspt_ZntB"/>
</dbReference>
<evidence type="ECO:0000256" key="1">
    <source>
        <dbReference type="ARBA" id="ARBA00004141"/>
    </source>
</evidence>
<dbReference type="InterPro" id="IPR045863">
    <property type="entry name" value="CorA_TM1_TM2"/>
</dbReference>
<feature type="transmembrane region" description="Helical" evidence="5">
    <location>
        <begin position="501"/>
        <end position="530"/>
    </location>
</feature>
<dbReference type="GO" id="GO:0046873">
    <property type="term" value="F:metal ion transmembrane transporter activity"/>
    <property type="evidence" value="ECO:0007669"/>
    <property type="project" value="InterPro"/>
</dbReference>
<evidence type="ECO:0000256" key="3">
    <source>
        <dbReference type="ARBA" id="ARBA00022989"/>
    </source>
</evidence>
<evidence type="ECO:0000256" key="2">
    <source>
        <dbReference type="ARBA" id="ARBA00022692"/>
    </source>
</evidence>
<sequence length="542" mass="61067">MASPAGASPRVSGDELRCQPYVDYIRSCYKNDLEAFSYYEALVDYIEKGSRKYPGQTQHQPRIFELRPIESAIQYPALFPFTPLDWSSISQRPQIVMLEGFPSPDAVVQLARRWNLRPELFIGHIFDKPSNPRGFYSDPTLPSRQGNVVRVHFRSLVKSLVQGPSLKLFMENRSAVEEACRTYEKRLFAEGQFGVTRFRGINQHDTCCCSIEQAVSFTVVPNKGSWVAIYLTDEGTSFLEGVRLPWTSYHNYATSLQGGTAVGTVPIVPYNKPVATESCDWNIGISENNCHERRNHTFPLAPTFSQLHPSRNIVVNDEADMELLSEDPFFLLASLFTTSALSFMQLLNYLSVSINEDHSMEVDLLNIKLERLRNCVRIVQRVEAALAENLQWIAQGGCHTWPRARPGMSAAIKKQVVQSKLRTDHEALLQKCIAMRQDCESAMAFLVSYSQLLCGERGIAQAKEVARLTKLAAFFVPLAFVTSAFGMNIKELGGSKTPSFYVFAVVAVITLVATYVTMFWTTTWGWLGMLSTKAFQKLRRAK</sequence>
<proteinExistence type="predicted"/>
<gene>
    <name evidence="6" type="ORF">FMAN_02257</name>
</gene>
<keyword evidence="4 5" id="KW-0472">Membrane</keyword>
<evidence type="ECO:0000256" key="4">
    <source>
        <dbReference type="ARBA" id="ARBA00023136"/>
    </source>
</evidence>
<dbReference type="GeneID" id="65081529"/>
<reference evidence="7" key="1">
    <citation type="journal article" date="2016" name="Genome Biol. Evol.">
        <title>Comparative 'omics' of the Fusarium fujikuroi species complex highlights differences in genetic potential and metabolite synthesis.</title>
        <authorList>
            <person name="Niehaus E.-M."/>
            <person name="Muensterkoetter M."/>
            <person name="Proctor R.H."/>
            <person name="Brown D.W."/>
            <person name="Sharon A."/>
            <person name="Idan Y."/>
            <person name="Oren-Young L."/>
            <person name="Sieber C.M."/>
            <person name="Novak O."/>
            <person name="Pencik A."/>
            <person name="Tarkowska D."/>
            <person name="Hromadova K."/>
            <person name="Freeman S."/>
            <person name="Maymon M."/>
            <person name="Elazar M."/>
            <person name="Youssef S.A."/>
            <person name="El-Shabrawy E.S.M."/>
            <person name="Shalaby A.B.A."/>
            <person name="Houterman P."/>
            <person name="Brock N.L."/>
            <person name="Burkhardt I."/>
            <person name="Tsavkelova E.A."/>
            <person name="Dickschat J.S."/>
            <person name="Galuszka P."/>
            <person name="Gueldener U."/>
            <person name="Tudzynski B."/>
        </authorList>
    </citation>
    <scope>NUCLEOTIDE SEQUENCE [LARGE SCALE GENOMIC DNA]</scope>
    <source>
        <strain evidence="7">MRC7560</strain>
    </source>
</reference>
<dbReference type="Gene3D" id="1.20.58.340">
    <property type="entry name" value="Magnesium transport protein CorA, transmembrane region"/>
    <property type="match status" value="1"/>
</dbReference>
<keyword evidence="3 5" id="KW-1133">Transmembrane helix</keyword>
<dbReference type="RefSeq" id="XP_041685739.1">
    <property type="nucleotide sequence ID" value="XM_041835590.1"/>
</dbReference>
<evidence type="ECO:0000256" key="5">
    <source>
        <dbReference type="SAM" id="Phobius"/>
    </source>
</evidence>
<dbReference type="Pfam" id="PF01544">
    <property type="entry name" value="CorA"/>
    <property type="match status" value="1"/>
</dbReference>
<feature type="transmembrane region" description="Helical" evidence="5">
    <location>
        <begin position="471"/>
        <end position="489"/>
    </location>
</feature>
<evidence type="ECO:0000313" key="6">
    <source>
        <dbReference type="EMBL" id="CVK99415.1"/>
    </source>
</evidence>
<name>A0A1L7TUP8_FUSMA</name>
<dbReference type="Proteomes" id="UP000184255">
    <property type="component" value="Unassembled WGS sequence"/>
</dbReference>
<accession>A0A1L7TUP8</accession>
<comment type="caution">
    <text evidence="6">The sequence shown here is derived from an EMBL/GenBank/DDBJ whole genome shotgun (WGS) entry which is preliminary data.</text>
</comment>
<dbReference type="GO" id="GO:0016020">
    <property type="term" value="C:membrane"/>
    <property type="evidence" value="ECO:0007669"/>
    <property type="project" value="UniProtKB-SubCell"/>
</dbReference>
<dbReference type="VEuPathDB" id="FungiDB:FMAN_02257"/>
<evidence type="ECO:0000313" key="7">
    <source>
        <dbReference type="Proteomes" id="UP000184255"/>
    </source>
</evidence>
<dbReference type="EMBL" id="FCQH01000010">
    <property type="protein sequence ID" value="CVK99415.1"/>
    <property type="molecule type" value="Genomic_DNA"/>
</dbReference>
<comment type="subcellular location">
    <subcellularLocation>
        <location evidence="1">Membrane</location>
        <topology evidence="1">Multi-pass membrane protein</topology>
    </subcellularLocation>
</comment>
<keyword evidence="2 5" id="KW-0812">Transmembrane</keyword>
<keyword evidence="7" id="KW-1185">Reference proteome</keyword>
<protein>
    <submittedName>
        <fullName evidence="6">Uncharacterized protein</fullName>
    </submittedName>
</protein>
<organism evidence="6 7">
    <name type="scientific">Fusarium mangiferae</name>
    <name type="common">Mango malformation disease fungus</name>
    <dbReference type="NCBI Taxonomy" id="192010"/>
    <lineage>
        <taxon>Eukaryota</taxon>
        <taxon>Fungi</taxon>
        <taxon>Dikarya</taxon>
        <taxon>Ascomycota</taxon>
        <taxon>Pezizomycotina</taxon>
        <taxon>Sordariomycetes</taxon>
        <taxon>Hypocreomycetidae</taxon>
        <taxon>Hypocreales</taxon>
        <taxon>Nectriaceae</taxon>
        <taxon>Fusarium</taxon>
        <taxon>Fusarium fujikuroi species complex</taxon>
    </lineage>
</organism>
<dbReference type="AlphaFoldDB" id="A0A1L7TUP8"/>
<dbReference type="SUPFAM" id="SSF144083">
    <property type="entry name" value="Magnesium transport protein CorA, transmembrane region"/>
    <property type="match status" value="1"/>
</dbReference>